<evidence type="ECO:0000313" key="5">
    <source>
        <dbReference type="EMBL" id="BBE18898.1"/>
    </source>
</evidence>
<evidence type="ECO:0000313" key="6">
    <source>
        <dbReference type="Proteomes" id="UP001193389"/>
    </source>
</evidence>
<dbReference type="PANTHER" id="PTHR30265:SF4">
    <property type="entry name" value="KOW MOTIF FAMILY PROTEIN, EXPRESSED"/>
    <property type="match status" value="1"/>
</dbReference>
<dbReference type="NCBIfam" id="NF033644">
    <property type="entry name" value="antiterm_UpxY"/>
    <property type="match status" value="1"/>
</dbReference>
<sequence>MANDSLNNTYKWYAAYTDSRAEKKVCQELTKKDIDCYLPLKIEKKQWSDRVKVVENPLIRGYIFVKVSTREYYEVLNIPAVRRYVCFEGFPTAIPENQISDLKYFVQNMNTEVEVTSERISKGTFVKIVSGPMSGISGEVVEIRGKRSIVLRFNDLGFCVHADLGTNEVELLNK</sequence>
<dbReference type="SUPFAM" id="SSF50104">
    <property type="entry name" value="Translation proteins SH3-like domain"/>
    <property type="match status" value="1"/>
</dbReference>
<dbReference type="InterPro" id="IPR006645">
    <property type="entry name" value="NGN-like_dom"/>
</dbReference>
<dbReference type="PANTHER" id="PTHR30265">
    <property type="entry name" value="RHO-INTERACTING TRANSCRIPTION TERMINATION FACTOR NUSG"/>
    <property type="match status" value="1"/>
</dbReference>
<feature type="domain" description="NusG-like N-terminal" evidence="4">
    <location>
        <begin position="11"/>
        <end position="102"/>
    </location>
</feature>
<dbReference type="Proteomes" id="UP001193389">
    <property type="component" value="Chromosome"/>
</dbReference>
<dbReference type="Gene3D" id="3.30.70.940">
    <property type="entry name" value="NusG, N-terminal domain"/>
    <property type="match status" value="1"/>
</dbReference>
<keyword evidence="2" id="KW-0805">Transcription regulation</keyword>
<protein>
    <submittedName>
        <fullName evidence="5">Transcription antitermination protein UpdY</fullName>
    </submittedName>
</protein>
<dbReference type="EMBL" id="AP018694">
    <property type="protein sequence ID" value="BBE18898.1"/>
    <property type="molecule type" value="Genomic_DNA"/>
</dbReference>
<keyword evidence="1" id="KW-0889">Transcription antitermination</keyword>
<keyword evidence="3" id="KW-0804">Transcription</keyword>
<accession>A0A5K7SBE9</accession>
<evidence type="ECO:0000256" key="1">
    <source>
        <dbReference type="ARBA" id="ARBA00022814"/>
    </source>
</evidence>
<reference evidence="5" key="1">
    <citation type="journal article" date="2020" name="Int. J. Syst. Evol. Microbiol.">
        <title>Aquipluma nitroreducens gen. nov. sp. nov., a novel facultatively anaerobic bacterium isolated from a freshwater lake.</title>
        <authorList>
            <person name="Watanabe M."/>
            <person name="Kojima H."/>
            <person name="Fukui M."/>
        </authorList>
    </citation>
    <scope>NUCLEOTIDE SEQUENCE</scope>
    <source>
        <strain evidence="5">MeG22</strain>
    </source>
</reference>
<dbReference type="InterPro" id="IPR008991">
    <property type="entry name" value="Translation_prot_SH3-like_sf"/>
</dbReference>
<evidence type="ECO:0000259" key="4">
    <source>
        <dbReference type="Pfam" id="PF02357"/>
    </source>
</evidence>
<dbReference type="GO" id="GO:0006354">
    <property type="term" value="P:DNA-templated transcription elongation"/>
    <property type="evidence" value="ECO:0007669"/>
    <property type="project" value="InterPro"/>
</dbReference>
<dbReference type="CDD" id="cd09895">
    <property type="entry name" value="NGN_SP_UpxY"/>
    <property type="match status" value="1"/>
</dbReference>
<dbReference type="AlphaFoldDB" id="A0A5K7SBE9"/>
<dbReference type="KEGG" id="anf:AQPE_3068"/>
<evidence type="ECO:0000256" key="3">
    <source>
        <dbReference type="ARBA" id="ARBA00023163"/>
    </source>
</evidence>
<dbReference type="InterPro" id="IPR043425">
    <property type="entry name" value="NusG-like"/>
</dbReference>
<evidence type="ECO:0000256" key="2">
    <source>
        <dbReference type="ARBA" id="ARBA00023015"/>
    </source>
</evidence>
<keyword evidence="6" id="KW-1185">Reference proteome</keyword>
<gene>
    <name evidence="5" type="ORF">AQPE_3068</name>
</gene>
<dbReference type="GO" id="GO:0031564">
    <property type="term" value="P:transcription antitermination"/>
    <property type="evidence" value="ECO:0007669"/>
    <property type="project" value="UniProtKB-KW"/>
</dbReference>
<dbReference type="RefSeq" id="WP_318347193.1">
    <property type="nucleotide sequence ID" value="NZ_AP018694.1"/>
</dbReference>
<dbReference type="Pfam" id="PF02357">
    <property type="entry name" value="NusG"/>
    <property type="match status" value="1"/>
</dbReference>
<dbReference type="SUPFAM" id="SSF82679">
    <property type="entry name" value="N-utilization substance G protein NusG, N-terminal domain"/>
    <property type="match status" value="1"/>
</dbReference>
<organism evidence="5 6">
    <name type="scientific">Aquipluma nitroreducens</name>
    <dbReference type="NCBI Taxonomy" id="2010828"/>
    <lineage>
        <taxon>Bacteria</taxon>
        <taxon>Pseudomonadati</taxon>
        <taxon>Bacteroidota</taxon>
        <taxon>Bacteroidia</taxon>
        <taxon>Marinilabiliales</taxon>
        <taxon>Prolixibacteraceae</taxon>
        <taxon>Aquipluma</taxon>
    </lineage>
</organism>
<name>A0A5K7SBE9_9BACT</name>
<proteinExistence type="predicted"/>
<dbReference type="InterPro" id="IPR036735">
    <property type="entry name" value="NGN_dom_sf"/>
</dbReference>